<dbReference type="SUPFAM" id="SSF53850">
    <property type="entry name" value="Periplasmic binding protein-like II"/>
    <property type="match status" value="1"/>
</dbReference>
<dbReference type="InterPro" id="IPR036388">
    <property type="entry name" value="WH-like_DNA-bd_sf"/>
</dbReference>
<evidence type="ECO:0000313" key="8">
    <source>
        <dbReference type="Proteomes" id="UP000074561"/>
    </source>
</evidence>
<feature type="compositionally biased region" description="Basic residues" evidence="5">
    <location>
        <begin position="316"/>
        <end position="329"/>
    </location>
</feature>
<accession>A0A127PXF6</accession>
<dbReference type="GO" id="GO:0006351">
    <property type="term" value="P:DNA-templated transcription"/>
    <property type="evidence" value="ECO:0007669"/>
    <property type="project" value="TreeGrafter"/>
</dbReference>
<feature type="domain" description="HTH lysR-type" evidence="6">
    <location>
        <begin position="4"/>
        <end position="61"/>
    </location>
</feature>
<dbReference type="Pfam" id="PF00126">
    <property type="entry name" value="HTH_1"/>
    <property type="match status" value="1"/>
</dbReference>
<dbReference type="Pfam" id="PF03466">
    <property type="entry name" value="LysR_substrate"/>
    <property type="match status" value="1"/>
</dbReference>
<protein>
    <submittedName>
        <fullName evidence="7">Bacterial regulatory helix-turn-helix, lysR family protein</fullName>
    </submittedName>
</protein>
<keyword evidence="3" id="KW-0238">DNA-binding</keyword>
<comment type="similarity">
    <text evidence="1">Belongs to the LysR transcriptional regulatory family.</text>
</comment>
<evidence type="ECO:0000256" key="2">
    <source>
        <dbReference type="ARBA" id="ARBA00023015"/>
    </source>
</evidence>
<sequence length="329" mass="35942">MSRLPLHTLPVFRSAARSQNLRATALEMHLTHSAVSQQIGVLEQQLGFALFERRGRRIVLNEAGQTLLCSVESALAQLDTGVLAAAATAVGTSQRLRLTVMPSFLQRWLLPRMHRWRERHPDIALELHSSQQLMDLQRDGFHVALRQGKGGWPGLSDERLIDSPLVVVASPATARRLQGGSVAALAQEPLLGSAESWDRWFSEAGLKLHSNPVATFSDAGLMLQAAEQGLGIALGREFMVADALRDGLLVQLSEQRLAPDVDYASYFLVYPPALRDWAPLQALRGWLHDEACASQRNMAPAAPVITPMAAEPPRKSAARAKAAKPKSQV</sequence>
<reference evidence="7 8" key="1">
    <citation type="submission" date="2015-11" db="EMBL/GenBank/DDBJ databases">
        <title>Exploring the genomic traits of fungus-feeding bacterial genus Collimonas.</title>
        <authorList>
            <person name="Song C."/>
            <person name="Schmidt R."/>
            <person name="de Jager V."/>
            <person name="Krzyzanowska D."/>
            <person name="Jongedijk E."/>
            <person name="Cankar K."/>
            <person name="Beekwilder J."/>
            <person name="van Veen A."/>
            <person name="de Boer W."/>
            <person name="van Veen J.A."/>
            <person name="Garbeva P."/>
        </authorList>
    </citation>
    <scope>NUCLEOTIDE SEQUENCE [LARGE SCALE GENOMIC DNA]</scope>
    <source>
        <strain evidence="7 8">Ter91</strain>
    </source>
</reference>
<dbReference type="GO" id="GO:0003700">
    <property type="term" value="F:DNA-binding transcription factor activity"/>
    <property type="evidence" value="ECO:0007669"/>
    <property type="project" value="InterPro"/>
</dbReference>
<evidence type="ECO:0000256" key="5">
    <source>
        <dbReference type="SAM" id="MobiDB-lite"/>
    </source>
</evidence>
<evidence type="ECO:0000256" key="3">
    <source>
        <dbReference type="ARBA" id="ARBA00023125"/>
    </source>
</evidence>
<keyword evidence="2" id="KW-0805">Transcription regulation</keyword>
<dbReference type="Gene3D" id="3.40.190.10">
    <property type="entry name" value="Periplasmic binding protein-like II"/>
    <property type="match status" value="2"/>
</dbReference>
<feature type="region of interest" description="Disordered" evidence="5">
    <location>
        <begin position="306"/>
        <end position="329"/>
    </location>
</feature>
<proteinExistence type="inferred from homology"/>
<dbReference type="AlphaFoldDB" id="A0A127PXF6"/>
<evidence type="ECO:0000256" key="1">
    <source>
        <dbReference type="ARBA" id="ARBA00009437"/>
    </source>
</evidence>
<evidence type="ECO:0000256" key="4">
    <source>
        <dbReference type="ARBA" id="ARBA00023163"/>
    </source>
</evidence>
<dbReference type="InterPro" id="IPR000847">
    <property type="entry name" value="LysR_HTH_N"/>
</dbReference>
<dbReference type="EMBL" id="CP013234">
    <property type="protein sequence ID" value="AMP02493.1"/>
    <property type="molecule type" value="Genomic_DNA"/>
</dbReference>
<dbReference type="PANTHER" id="PTHR30537:SF79">
    <property type="entry name" value="TRANSCRIPTIONAL REGULATOR-RELATED"/>
    <property type="match status" value="1"/>
</dbReference>
<organism evidence="7 8">
    <name type="scientific">Collimonas pratensis</name>
    <dbReference type="NCBI Taxonomy" id="279113"/>
    <lineage>
        <taxon>Bacteria</taxon>
        <taxon>Pseudomonadati</taxon>
        <taxon>Pseudomonadota</taxon>
        <taxon>Betaproteobacteria</taxon>
        <taxon>Burkholderiales</taxon>
        <taxon>Oxalobacteraceae</taxon>
        <taxon>Collimonas</taxon>
    </lineage>
</organism>
<dbReference type="CDD" id="cd08432">
    <property type="entry name" value="PBP2_GcdR_TrpI_HvrB_AmpR_like"/>
    <property type="match status" value="1"/>
</dbReference>
<dbReference type="SUPFAM" id="SSF46785">
    <property type="entry name" value="Winged helix' DNA-binding domain"/>
    <property type="match status" value="1"/>
</dbReference>
<dbReference type="KEGG" id="cpra:CPter91_0094"/>
<keyword evidence="4" id="KW-0804">Transcription</keyword>
<dbReference type="PATRIC" id="fig|279113.9.peg.94"/>
<evidence type="ECO:0000313" key="7">
    <source>
        <dbReference type="EMBL" id="AMP02493.1"/>
    </source>
</evidence>
<dbReference type="PROSITE" id="PS50931">
    <property type="entry name" value="HTH_LYSR"/>
    <property type="match status" value="1"/>
</dbReference>
<gene>
    <name evidence="7" type="ORF">CPter91_0094</name>
</gene>
<dbReference type="PANTHER" id="PTHR30537">
    <property type="entry name" value="HTH-TYPE TRANSCRIPTIONAL REGULATOR"/>
    <property type="match status" value="1"/>
</dbReference>
<dbReference type="InterPro" id="IPR036390">
    <property type="entry name" value="WH_DNA-bd_sf"/>
</dbReference>
<dbReference type="Proteomes" id="UP000074561">
    <property type="component" value="Chromosome"/>
</dbReference>
<evidence type="ECO:0000259" key="6">
    <source>
        <dbReference type="PROSITE" id="PS50931"/>
    </source>
</evidence>
<name>A0A127PXF6_9BURK</name>
<dbReference type="GO" id="GO:0043565">
    <property type="term" value="F:sequence-specific DNA binding"/>
    <property type="evidence" value="ECO:0007669"/>
    <property type="project" value="TreeGrafter"/>
</dbReference>
<dbReference type="InterPro" id="IPR058163">
    <property type="entry name" value="LysR-type_TF_proteobact-type"/>
</dbReference>
<dbReference type="STRING" id="279113.CPter91_0094"/>
<dbReference type="InterPro" id="IPR005119">
    <property type="entry name" value="LysR_subst-bd"/>
</dbReference>
<dbReference type="Gene3D" id="1.10.10.10">
    <property type="entry name" value="Winged helix-like DNA-binding domain superfamily/Winged helix DNA-binding domain"/>
    <property type="match status" value="1"/>
</dbReference>